<accession>A0A0F9FEQ4</accession>
<comment type="caution">
    <text evidence="1">The sequence shown here is derived from an EMBL/GenBank/DDBJ whole genome shotgun (WGS) entry which is preliminary data.</text>
</comment>
<gene>
    <name evidence="1" type="ORF">LCGC14_1961470</name>
</gene>
<name>A0A0F9FEQ4_9ZZZZ</name>
<dbReference type="AlphaFoldDB" id="A0A0F9FEQ4"/>
<reference evidence="1" key="1">
    <citation type="journal article" date="2015" name="Nature">
        <title>Complex archaea that bridge the gap between prokaryotes and eukaryotes.</title>
        <authorList>
            <person name="Spang A."/>
            <person name="Saw J.H."/>
            <person name="Jorgensen S.L."/>
            <person name="Zaremba-Niedzwiedzka K."/>
            <person name="Martijn J."/>
            <person name="Lind A.E."/>
            <person name="van Eijk R."/>
            <person name="Schleper C."/>
            <person name="Guy L."/>
            <person name="Ettema T.J."/>
        </authorList>
    </citation>
    <scope>NUCLEOTIDE SEQUENCE</scope>
</reference>
<proteinExistence type="predicted"/>
<protein>
    <submittedName>
        <fullName evidence="1">Uncharacterized protein</fullName>
    </submittedName>
</protein>
<evidence type="ECO:0000313" key="1">
    <source>
        <dbReference type="EMBL" id="KKL84763.1"/>
    </source>
</evidence>
<organism evidence="1">
    <name type="scientific">marine sediment metagenome</name>
    <dbReference type="NCBI Taxonomy" id="412755"/>
    <lineage>
        <taxon>unclassified sequences</taxon>
        <taxon>metagenomes</taxon>
        <taxon>ecological metagenomes</taxon>
    </lineage>
</organism>
<sequence length="37" mass="4217">MKIDISLHFSVKCKESENVATEELIQRISRVTQVVGQ</sequence>
<dbReference type="EMBL" id="LAZR01021610">
    <property type="protein sequence ID" value="KKL84763.1"/>
    <property type="molecule type" value="Genomic_DNA"/>
</dbReference>